<evidence type="ECO:0000313" key="2">
    <source>
        <dbReference type="EMBL" id="RAS19542.1"/>
    </source>
</evidence>
<name>A0A329BC25_9BURK</name>
<evidence type="ECO:0000256" key="1">
    <source>
        <dbReference type="SAM" id="MobiDB-lite"/>
    </source>
</evidence>
<dbReference type="EMBL" id="QLTK01000040">
    <property type="protein sequence ID" value="RAS19542.1"/>
    <property type="molecule type" value="Genomic_DNA"/>
</dbReference>
<gene>
    <name evidence="2" type="ORF">BX591_14044</name>
</gene>
<feature type="compositionally biased region" description="Basic residues" evidence="1">
    <location>
        <begin position="454"/>
        <end position="473"/>
    </location>
</feature>
<dbReference type="AlphaFoldDB" id="A0A329BC25"/>
<evidence type="ECO:0000313" key="3">
    <source>
        <dbReference type="Proteomes" id="UP000248918"/>
    </source>
</evidence>
<dbReference type="OrthoDB" id="9151235at2"/>
<dbReference type="RefSeq" id="WP_111935500.1">
    <property type="nucleotide sequence ID" value="NZ_CADFFP010000039.1"/>
</dbReference>
<sequence length="473" mass="52929">MATFEERYPGEGALWIPEVGFLLQIKADRLDELEADIHVNEICSQGVQQIPVALRRKWMLCFICTDGRSVTHVARSVIYYAAESGRDKLEIWKLKRLRAAVRISSIKKGLEGAQAWRASRALDAGGTLSPKAFELVMDALKRIDASAHRVASGLISRKRPSPELGRTNARMNWAYQRDAAVTALKIAGISEERLKAAPQLNGAEMTDTTSIFDDEGDMRAIEDILILRDLDEGDPDWKFVKSQQYPARTFENGATKLTIVLANKLDLERQLGVDLIYVNETLGAVVFVQYKMFEGDDGEKGYRPDPQLDREIARMDAAAAALAKVAEDTTCDGYRFCPDPFFFKFCTRLLTHEKTGHVPGAYVTLDYWKRLALDPRIKGERDGKILYPETLGRRYITPSAFTDLVARGWIGTSALQAKVLVPFIKDAMKGKKGIVLAVESKIPPDPTDVDSGRRTRKPPKPRYPGKRAKVIQI</sequence>
<accession>A0A329BC25</accession>
<comment type="caution">
    <text evidence="2">The sequence shown here is derived from an EMBL/GenBank/DDBJ whole genome shotgun (WGS) entry which is preliminary data.</text>
</comment>
<proteinExistence type="predicted"/>
<protein>
    <submittedName>
        <fullName evidence="2">Uncharacterized protein</fullName>
    </submittedName>
</protein>
<reference evidence="2 3" key="1">
    <citation type="submission" date="2018-06" db="EMBL/GenBank/DDBJ databases">
        <title>Genomic Encyclopedia of Type Strains, Phase III (KMG-III): the genomes of soil and plant-associated and newly described type strains.</title>
        <authorList>
            <person name="Whitman W."/>
        </authorList>
    </citation>
    <scope>NUCLEOTIDE SEQUENCE [LARGE SCALE GENOMIC DNA]</scope>
    <source>
        <strain evidence="2 3">LMG 23644</strain>
    </source>
</reference>
<dbReference type="Proteomes" id="UP000248918">
    <property type="component" value="Unassembled WGS sequence"/>
</dbReference>
<organism evidence="2 3">
    <name type="scientific">Paraburkholderia bryophila</name>
    <dbReference type="NCBI Taxonomy" id="420952"/>
    <lineage>
        <taxon>Bacteria</taxon>
        <taxon>Pseudomonadati</taxon>
        <taxon>Pseudomonadota</taxon>
        <taxon>Betaproteobacteria</taxon>
        <taxon>Burkholderiales</taxon>
        <taxon>Burkholderiaceae</taxon>
        <taxon>Paraburkholderia</taxon>
    </lineage>
</organism>
<feature type="region of interest" description="Disordered" evidence="1">
    <location>
        <begin position="442"/>
        <end position="473"/>
    </location>
</feature>